<dbReference type="GeneID" id="24259110"/>
<evidence type="ECO:0000256" key="7">
    <source>
        <dbReference type="HAMAP-Rule" id="MF_00523"/>
    </source>
</evidence>
<evidence type="ECO:0000256" key="5">
    <source>
        <dbReference type="ARBA" id="ARBA00023098"/>
    </source>
</evidence>
<gene>
    <name evidence="7" type="primary">lpxD</name>
    <name evidence="9" type="ORF">RG540_CH15860</name>
</gene>
<dbReference type="GO" id="GO:0009245">
    <property type="term" value="P:lipid A biosynthetic process"/>
    <property type="evidence" value="ECO:0007669"/>
    <property type="project" value="UniProtKB-UniRule"/>
</dbReference>
<dbReference type="Pfam" id="PF00132">
    <property type="entry name" value="Hexapep"/>
    <property type="match status" value="2"/>
</dbReference>
<dbReference type="HAMAP" id="MF_00523">
    <property type="entry name" value="LpxD"/>
    <property type="match status" value="1"/>
</dbReference>
<comment type="catalytic activity">
    <reaction evidence="7">
        <text>a UDP-3-O-[(3R)-3-hydroxyacyl]-alpha-D-glucosamine + a (3R)-hydroxyacyl-[ACP] = a UDP-2-N,3-O-bis[(3R)-3-hydroxyacyl]-alpha-D-glucosamine + holo-[ACP] + H(+)</text>
        <dbReference type="Rhea" id="RHEA:53836"/>
        <dbReference type="Rhea" id="RHEA-COMP:9685"/>
        <dbReference type="Rhea" id="RHEA-COMP:9945"/>
        <dbReference type="ChEBI" id="CHEBI:15378"/>
        <dbReference type="ChEBI" id="CHEBI:64479"/>
        <dbReference type="ChEBI" id="CHEBI:78827"/>
        <dbReference type="ChEBI" id="CHEBI:137740"/>
        <dbReference type="ChEBI" id="CHEBI:137748"/>
        <dbReference type="EC" id="2.3.1.191"/>
    </reaction>
</comment>
<keyword evidence="5 7" id="KW-0443">Lipid metabolism</keyword>
<evidence type="ECO:0000313" key="9">
    <source>
        <dbReference type="EMBL" id="CDN47758.1"/>
    </source>
</evidence>
<dbReference type="EC" id="2.3.1.191" evidence="7"/>
<keyword evidence="6 7" id="KW-0012">Acyltransferase</keyword>
<dbReference type="Gene3D" id="2.160.10.10">
    <property type="entry name" value="Hexapeptide repeat proteins"/>
    <property type="match status" value="1"/>
</dbReference>
<dbReference type="InterPro" id="IPR020573">
    <property type="entry name" value="UDP_GlcNAc_AcTrfase_non-rep"/>
</dbReference>
<dbReference type="RefSeq" id="WP_038586358.1">
    <property type="nucleotide sequence ID" value="NZ_HG938353.1"/>
</dbReference>
<evidence type="ECO:0000256" key="1">
    <source>
        <dbReference type="ARBA" id="ARBA00022516"/>
    </source>
</evidence>
<dbReference type="OrthoDB" id="9784739at2"/>
<evidence type="ECO:0000256" key="2">
    <source>
        <dbReference type="ARBA" id="ARBA00022556"/>
    </source>
</evidence>
<dbReference type="Gene3D" id="3.40.1390.10">
    <property type="entry name" value="MurE/MurF, N-terminal domain"/>
    <property type="match status" value="1"/>
</dbReference>
<sequence length="355" mass="36571">MDHNEFFPPHDGVSLRELAALLGAELLDGSAGDRLIRSVAPVARAGEGEICYILSRKSRRELESCKASAIICDTAIRSIIPAHIPVVLTKTPHTAFAQAGAILHPIAMRPSPITSFPPGISPAAFVDPTAKLEPGVEIEPMAVIGARAEIGTGSRIGAGSIIGADVKIGRDCTIAAGASVVAALIGNGVIIHNGVRIGQDGFGFAPGPRGMLKIVQIGRVIIQDNVEIGANTTVDRGAMDDTVIGEGTKIDNQVQIAHNVRIGRHCGIASGAGIAGSTRIGDGVLIGGASGINGHISIGDGVQIAAMSGVVGDIPAGARYGGIPARPMPDFLRDTAEVLMRSDERAKRRGEKKND</sequence>
<dbReference type="PANTHER" id="PTHR43378:SF2">
    <property type="entry name" value="UDP-3-O-ACYLGLUCOSAMINE N-ACYLTRANSFERASE 1, MITOCHONDRIAL-RELATED"/>
    <property type="match status" value="1"/>
</dbReference>
<evidence type="ECO:0000313" key="10">
    <source>
        <dbReference type="Proteomes" id="UP000028181"/>
    </source>
</evidence>
<keyword evidence="1 7" id="KW-0444">Lipid biosynthesis</keyword>
<protein>
    <recommendedName>
        <fullName evidence="7">UDP-3-O-acylglucosamine N-acyltransferase</fullName>
        <ecNumber evidence="7">2.3.1.191</ecNumber>
    </recommendedName>
</protein>
<comment type="function">
    <text evidence="7">Catalyzes the N-acylation of UDP-3-O-acylglucosamine using 3-hydroxyacyl-ACP as the acyl donor. Is involved in the biosynthesis of lipid A, a phosphorylated glycolipid that anchors the lipopolysaccharide to the outer membrane of the cell.</text>
</comment>
<keyword evidence="10" id="KW-1185">Reference proteome</keyword>
<reference evidence="10" key="1">
    <citation type="journal article" date="2014" name="BMC Genomics">
        <title>Genome sequencing of two Neorhizobium galegae strains reveals a noeT gene responsible for the unusual acetylation of the nodulation factors.</title>
        <authorList>
            <person name="Osterman J."/>
            <person name="Marsh J."/>
            <person name="Laine P.K."/>
            <person name="Zeng Z."/>
            <person name="Alatalo E."/>
            <person name="Sullivan J.T."/>
            <person name="Young J.P."/>
            <person name="Thomas-Oates J."/>
            <person name="Paulin L."/>
            <person name="Lindstrom K."/>
        </authorList>
    </citation>
    <scope>NUCLEOTIDE SEQUENCE [LARGE SCALE GENOMIC DNA]</scope>
    <source>
        <strain evidence="10">HAMBI 540</strain>
    </source>
</reference>
<dbReference type="Pfam" id="PF04613">
    <property type="entry name" value="LpxD"/>
    <property type="match status" value="1"/>
</dbReference>
<dbReference type="CDD" id="cd03352">
    <property type="entry name" value="LbH_LpxD"/>
    <property type="match status" value="1"/>
</dbReference>
<feature type="domain" description="UDP-3-O-[3-hydroxymyristoyl] glucosamine N-acyltransferase non-repeat region" evidence="8">
    <location>
        <begin position="33"/>
        <end position="100"/>
    </location>
</feature>
<dbReference type="NCBIfam" id="TIGR01853">
    <property type="entry name" value="lipid_A_lpxD"/>
    <property type="match status" value="1"/>
</dbReference>
<dbReference type="UniPathway" id="UPA00973"/>
<keyword evidence="4 7" id="KW-0677">Repeat</keyword>
<dbReference type="Proteomes" id="UP000028181">
    <property type="component" value="Chromosome I"/>
</dbReference>
<dbReference type="SUPFAM" id="SSF51161">
    <property type="entry name" value="Trimeric LpxA-like enzymes"/>
    <property type="match status" value="1"/>
</dbReference>
<keyword evidence="3 7" id="KW-0808">Transferase</keyword>
<dbReference type="NCBIfam" id="NF002060">
    <property type="entry name" value="PRK00892.1"/>
    <property type="match status" value="1"/>
</dbReference>
<keyword evidence="2 7" id="KW-0441">Lipid A biosynthesis</keyword>
<feature type="active site" description="Proton acceptor" evidence="7">
    <location>
        <position position="258"/>
    </location>
</feature>
<proteinExistence type="inferred from homology"/>
<dbReference type="eggNOG" id="COG1044">
    <property type="taxonomic scope" value="Bacteria"/>
</dbReference>
<dbReference type="EMBL" id="HG938353">
    <property type="protein sequence ID" value="CDN47758.1"/>
    <property type="molecule type" value="Genomic_DNA"/>
</dbReference>
<evidence type="ECO:0000256" key="3">
    <source>
        <dbReference type="ARBA" id="ARBA00022679"/>
    </source>
</evidence>
<dbReference type="KEGG" id="ngg:RG540_CH15860"/>
<dbReference type="Pfam" id="PF14602">
    <property type="entry name" value="Hexapep_2"/>
    <property type="match status" value="1"/>
</dbReference>
<dbReference type="GO" id="GO:0016020">
    <property type="term" value="C:membrane"/>
    <property type="evidence" value="ECO:0007669"/>
    <property type="project" value="GOC"/>
</dbReference>
<dbReference type="PROSITE" id="PS00101">
    <property type="entry name" value="HEXAPEP_TRANSFERASES"/>
    <property type="match status" value="2"/>
</dbReference>
<name>A0A068SNE4_NEOGA</name>
<dbReference type="HOGENOM" id="CLU_049865_0_2_5"/>
<dbReference type="PATRIC" id="fig|1028800.3.peg.1593"/>
<comment type="subunit">
    <text evidence="7">Homotrimer.</text>
</comment>
<dbReference type="InterPro" id="IPR001451">
    <property type="entry name" value="Hexapep"/>
</dbReference>
<comment type="similarity">
    <text evidence="7">Belongs to the transferase hexapeptide repeat family. LpxD subfamily.</text>
</comment>
<organism evidence="9 10">
    <name type="scientific">Neorhizobium galegae bv. orientalis str. HAMBI 540</name>
    <dbReference type="NCBI Taxonomy" id="1028800"/>
    <lineage>
        <taxon>Bacteria</taxon>
        <taxon>Pseudomonadati</taxon>
        <taxon>Pseudomonadota</taxon>
        <taxon>Alphaproteobacteria</taxon>
        <taxon>Hyphomicrobiales</taxon>
        <taxon>Rhizobiaceae</taxon>
        <taxon>Rhizobium/Agrobacterium group</taxon>
        <taxon>Neorhizobium</taxon>
    </lineage>
</organism>
<dbReference type="InterPro" id="IPR018357">
    <property type="entry name" value="Hexapep_transf_CS"/>
</dbReference>
<evidence type="ECO:0000256" key="4">
    <source>
        <dbReference type="ARBA" id="ARBA00022737"/>
    </source>
</evidence>
<evidence type="ECO:0000256" key="6">
    <source>
        <dbReference type="ARBA" id="ARBA00023315"/>
    </source>
</evidence>
<dbReference type="AlphaFoldDB" id="A0A068SNE4"/>
<comment type="pathway">
    <text evidence="7">Bacterial outer membrane biogenesis; LPS lipid A biosynthesis.</text>
</comment>
<dbReference type="PANTHER" id="PTHR43378">
    <property type="entry name" value="UDP-3-O-ACYLGLUCOSAMINE N-ACYLTRANSFERASE"/>
    <property type="match status" value="1"/>
</dbReference>
<dbReference type="GO" id="GO:0103118">
    <property type="term" value="F:UDP-3-O-[(3R)-3-hydroxyacyl]-glucosamine N-acyltransferase activity"/>
    <property type="evidence" value="ECO:0007669"/>
    <property type="project" value="UniProtKB-EC"/>
</dbReference>
<dbReference type="InterPro" id="IPR011004">
    <property type="entry name" value="Trimer_LpxA-like_sf"/>
</dbReference>
<dbReference type="InterPro" id="IPR007691">
    <property type="entry name" value="LpxD"/>
</dbReference>
<dbReference type="GO" id="GO:0016410">
    <property type="term" value="F:N-acyltransferase activity"/>
    <property type="evidence" value="ECO:0007669"/>
    <property type="project" value="InterPro"/>
</dbReference>
<accession>A0A068SNE4</accession>
<evidence type="ECO:0000259" key="8">
    <source>
        <dbReference type="Pfam" id="PF04613"/>
    </source>
</evidence>